<protein>
    <submittedName>
        <fullName evidence="1">Uncharacterized protein</fullName>
    </submittedName>
</protein>
<evidence type="ECO:0000313" key="2">
    <source>
        <dbReference type="Proteomes" id="UP001194468"/>
    </source>
</evidence>
<evidence type="ECO:0000313" key="1">
    <source>
        <dbReference type="EMBL" id="KAF8421891.1"/>
    </source>
</evidence>
<dbReference type="Proteomes" id="UP001194468">
    <property type="component" value="Unassembled WGS sequence"/>
</dbReference>
<sequence length="238" mass="26834">MELNKKIVMAYLRSNGSFSGRKAVQLLSCTESETLKIEGIEELEQRKARRITYEHPLSFTMLLTFVFDAALHEGALGIINTPFLVFKRVTASRELVDVEVDDVPFIHTIISEIEDEQNIIDPLRTNNIIMAYYVAAGKKSGLLPIVIAVSNNENFQIPARHLLMNNAPAVRSCVVSLPIHGHKELFVCVFDEQRHNNGNSDCPYLVFGLCHGYNARHLSESDIMSVVRVIQQEIPRIT</sequence>
<dbReference type="EMBL" id="WHUW01000135">
    <property type="protein sequence ID" value="KAF8421891.1"/>
    <property type="molecule type" value="Genomic_DNA"/>
</dbReference>
<comment type="caution">
    <text evidence="1">The sequence shown here is derived from an EMBL/GenBank/DDBJ whole genome shotgun (WGS) entry which is preliminary data.</text>
</comment>
<reference evidence="1" key="2">
    <citation type="journal article" date="2020" name="Nat. Commun.">
        <title>Large-scale genome sequencing of mycorrhizal fungi provides insights into the early evolution of symbiotic traits.</title>
        <authorList>
            <person name="Miyauchi S."/>
            <person name="Kiss E."/>
            <person name="Kuo A."/>
            <person name="Drula E."/>
            <person name="Kohler A."/>
            <person name="Sanchez-Garcia M."/>
            <person name="Morin E."/>
            <person name="Andreopoulos B."/>
            <person name="Barry K.W."/>
            <person name="Bonito G."/>
            <person name="Buee M."/>
            <person name="Carver A."/>
            <person name="Chen C."/>
            <person name="Cichocki N."/>
            <person name="Clum A."/>
            <person name="Culley D."/>
            <person name="Crous P.W."/>
            <person name="Fauchery L."/>
            <person name="Girlanda M."/>
            <person name="Hayes R.D."/>
            <person name="Keri Z."/>
            <person name="LaButti K."/>
            <person name="Lipzen A."/>
            <person name="Lombard V."/>
            <person name="Magnuson J."/>
            <person name="Maillard F."/>
            <person name="Murat C."/>
            <person name="Nolan M."/>
            <person name="Ohm R.A."/>
            <person name="Pangilinan J."/>
            <person name="Pereira M.F."/>
            <person name="Perotto S."/>
            <person name="Peter M."/>
            <person name="Pfister S."/>
            <person name="Riley R."/>
            <person name="Sitrit Y."/>
            <person name="Stielow J.B."/>
            <person name="Szollosi G."/>
            <person name="Zifcakova L."/>
            <person name="Stursova M."/>
            <person name="Spatafora J.W."/>
            <person name="Tedersoo L."/>
            <person name="Vaario L.M."/>
            <person name="Yamada A."/>
            <person name="Yan M."/>
            <person name="Wang P."/>
            <person name="Xu J."/>
            <person name="Bruns T."/>
            <person name="Baldrian P."/>
            <person name="Vilgalys R."/>
            <person name="Dunand C."/>
            <person name="Henrissat B."/>
            <person name="Grigoriev I.V."/>
            <person name="Hibbett D."/>
            <person name="Nagy L.G."/>
            <person name="Martin F.M."/>
        </authorList>
    </citation>
    <scope>NUCLEOTIDE SEQUENCE</scope>
    <source>
        <strain evidence="1">BED1</strain>
    </source>
</reference>
<gene>
    <name evidence="1" type="ORF">L210DRAFT_3654352</name>
</gene>
<proteinExistence type="predicted"/>
<reference evidence="1" key="1">
    <citation type="submission" date="2019-10" db="EMBL/GenBank/DDBJ databases">
        <authorList>
            <consortium name="DOE Joint Genome Institute"/>
            <person name="Kuo A."/>
            <person name="Miyauchi S."/>
            <person name="Kiss E."/>
            <person name="Drula E."/>
            <person name="Kohler A."/>
            <person name="Sanchez-Garcia M."/>
            <person name="Andreopoulos B."/>
            <person name="Barry K.W."/>
            <person name="Bonito G."/>
            <person name="Buee M."/>
            <person name="Carver A."/>
            <person name="Chen C."/>
            <person name="Cichocki N."/>
            <person name="Clum A."/>
            <person name="Culley D."/>
            <person name="Crous P.W."/>
            <person name="Fauchery L."/>
            <person name="Girlanda M."/>
            <person name="Hayes R."/>
            <person name="Keri Z."/>
            <person name="LaButti K."/>
            <person name="Lipzen A."/>
            <person name="Lombard V."/>
            <person name="Magnuson J."/>
            <person name="Maillard F."/>
            <person name="Morin E."/>
            <person name="Murat C."/>
            <person name="Nolan M."/>
            <person name="Ohm R."/>
            <person name="Pangilinan J."/>
            <person name="Pereira M."/>
            <person name="Perotto S."/>
            <person name="Peter M."/>
            <person name="Riley R."/>
            <person name="Sitrit Y."/>
            <person name="Stielow B."/>
            <person name="Szollosi G."/>
            <person name="Zifcakova L."/>
            <person name="Stursova M."/>
            <person name="Spatafora J.W."/>
            <person name="Tedersoo L."/>
            <person name="Vaario L.-M."/>
            <person name="Yamada A."/>
            <person name="Yan M."/>
            <person name="Wang P."/>
            <person name="Xu J."/>
            <person name="Bruns T."/>
            <person name="Baldrian P."/>
            <person name="Vilgalys R."/>
            <person name="Henrissat B."/>
            <person name="Grigoriev I.V."/>
            <person name="Hibbett D."/>
            <person name="Nagy L.G."/>
            <person name="Martin F.M."/>
        </authorList>
    </citation>
    <scope>NUCLEOTIDE SEQUENCE</scope>
    <source>
        <strain evidence="1">BED1</strain>
    </source>
</reference>
<keyword evidence="2" id="KW-1185">Reference proteome</keyword>
<organism evidence="1 2">
    <name type="scientific">Boletus edulis BED1</name>
    <dbReference type="NCBI Taxonomy" id="1328754"/>
    <lineage>
        <taxon>Eukaryota</taxon>
        <taxon>Fungi</taxon>
        <taxon>Dikarya</taxon>
        <taxon>Basidiomycota</taxon>
        <taxon>Agaricomycotina</taxon>
        <taxon>Agaricomycetes</taxon>
        <taxon>Agaricomycetidae</taxon>
        <taxon>Boletales</taxon>
        <taxon>Boletineae</taxon>
        <taxon>Boletaceae</taxon>
        <taxon>Boletoideae</taxon>
        <taxon>Boletus</taxon>
    </lineage>
</organism>
<accession>A0AAD4BE60</accession>
<name>A0AAD4BE60_BOLED</name>
<dbReference type="AlphaFoldDB" id="A0AAD4BE60"/>